<gene>
    <name evidence="1" type="ORF">BD311DRAFT_757899</name>
</gene>
<dbReference type="AlphaFoldDB" id="A0A4Q9MRF0"/>
<protein>
    <submittedName>
        <fullName evidence="1">Uncharacterized protein</fullName>
    </submittedName>
</protein>
<accession>A0A4Q9MRF0</accession>
<name>A0A4Q9MRF0_9APHY</name>
<reference evidence="1" key="1">
    <citation type="submission" date="2019-01" db="EMBL/GenBank/DDBJ databases">
        <title>Draft genome sequences of three monokaryotic isolates of the white-rot basidiomycete fungus Dichomitus squalens.</title>
        <authorList>
            <consortium name="DOE Joint Genome Institute"/>
            <person name="Lopez S.C."/>
            <person name="Andreopoulos B."/>
            <person name="Pangilinan J."/>
            <person name="Lipzen A."/>
            <person name="Riley R."/>
            <person name="Ahrendt S."/>
            <person name="Ng V."/>
            <person name="Barry K."/>
            <person name="Daum C."/>
            <person name="Grigoriev I.V."/>
            <person name="Hilden K.S."/>
            <person name="Makela M.R."/>
            <person name="de Vries R.P."/>
        </authorList>
    </citation>
    <scope>NUCLEOTIDE SEQUENCE [LARGE SCALE GENOMIC DNA]</scope>
    <source>
        <strain evidence="1">OM18370.1</strain>
    </source>
</reference>
<sequence>MWILSYYYCISAARRRTAILLMLSRPLRSLTLTIMINIFDFSWKDPAVQTL</sequence>
<proteinExistence type="predicted"/>
<evidence type="ECO:0000313" key="1">
    <source>
        <dbReference type="EMBL" id="TBU28746.1"/>
    </source>
</evidence>
<organism evidence="1">
    <name type="scientific">Dichomitus squalens</name>
    <dbReference type="NCBI Taxonomy" id="114155"/>
    <lineage>
        <taxon>Eukaryota</taxon>
        <taxon>Fungi</taxon>
        <taxon>Dikarya</taxon>
        <taxon>Basidiomycota</taxon>
        <taxon>Agaricomycotina</taxon>
        <taxon>Agaricomycetes</taxon>
        <taxon>Polyporales</taxon>
        <taxon>Polyporaceae</taxon>
        <taxon>Dichomitus</taxon>
    </lineage>
</organism>
<dbReference type="EMBL" id="ML143419">
    <property type="protein sequence ID" value="TBU28746.1"/>
    <property type="molecule type" value="Genomic_DNA"/>
</dbReference>
<dbReference type="Proteomes" id="UP000292957">
    <property type="component" value="Unassembled WGS sequence"/>
</dbReference>